<evidence type="ECO:0000313" key="3">
    <source>
        <dbReference type="EMBL" id="KAJ1985744.1"/>
    </source>
</evidence>
<dbReference type="Pfam" id="PF01204">
    <property type="entry name" value="Trehalase"/>
    <property type="match status" value="2"/>
</dbReference>
<proteinExistence type="inferred from homology"/>
<feature type="non-terminal residue" evidence="3">
    <location>
        <position position="1"/>
    </location>
</feature>
<keyword evidence="2" id="KW-0378">Hydrolase</keyword>
<dbReference type="InterPro" id="IPR008928">
    <property type="entry name" value="6-hairpin_glycosidase_sf"/>
</dbReference>
<keyword evidence="4" id="KW-1185">Reference proteome</keyword>
<evidence type="ECO:0000256" key="1">
    <source>
        <dbReference type="ARBA" id="ARBA00005615"/>
    </source>
</evidence>
<dbReference type="EC" id="3.2.1.28" evidence="2"/>
<dbReference type="Proteomes" id="UP001151295">
    <property type="component" value="Unassembled WGS sequence"/>
</dbReference>
<sequence>LSGIFDNDKTFVDMPTRKPVGDIVTAFNALPANASKSVLSRFVDTNFYPAGSEVVEAELDDWNDNPPFLDGVTDPVLRGYGMAIHNRWKTMARKRDTSFLCDGCESSLLPINNVFFAAGGDSSREYRYWNTYYIEIGLLNSGLYTTAKGVLQNLLDMIKLYDFVPTGGRIYYTDRTETPLLALMIKTYYDATKDLAFVTEALPLLKIEHEFWESYRSVNITYTRNSASSLFDKRQSKSQIVNSKIATYGPDLFSTDSSNSTLLRPESYSSDVAIVAAAARTTAPNLFSSSLTGSGLYAATEAGTTPSIQFADKDTVTQAPNLFGRRSLSRRTIDIPTSNPFAGFTKDQLTVLGSVEINTTIAVSLNSILYQAEMIIADLIELVDNKTSPECTSYRSRAEDRRQLLLDLTYNSESGLFADYHLASGKQTDIWSITSLWPYWAFGESLPEGGAQKAVDNFDFLHQRFPGGMPNTLYNTSLSWDYPNVQPPLQHMAVRSSQNAQTQGCSNSSSHGTPCGNIAASIAQSMVNTAFCNWYTTGGSIDNVLNPYDDATGNATGADFGSFSIGPDGNVITTTSAASQGDYSWTNGINLWLLSQYKSQLQMPSCPNIKLNLVTQTPSPSSPATYYTTAASPLPSYAAGSSLPATRYSTAPPPPLTSSTYSSGRSCVRKRVCTQCRRTVVHKWVSRNNGADCMISNRKRSPLQLG</sequence>
<comment type="similarity">
    <text evidence="1 2">Belongs to the glycosyl hydrolase 37 family.</text>
</comment>
<evidence type="ECO:0000256" key="2">
    <source>
        <dbReference type="RuleBase" id="RU361180"/>
    </source>
</evidence>
<dbReference type="PANTHER" id="PTHR23403">
    <property type="entry name" value="TREHALASE"/>
    <property type="match status" value="1"/>
</dbReference>
<dbReference type="Gene3D" id="1.50.10.10">
    <property type="match status" value="1"/>
</dbReference>
<dbReference type="PRINTS" id="PR00744">
    <property type="entry name" value="GLHYDRLASE37"/>
</dbReference>
<gene>
    <name evidence="3" type="ORF">EDC05_006507</name>
</gene>
<comment type="catalytic activity">
    <reaction evidence="2">
        <text>alpha,alpha-trehalose + H2O = alpha-D-glucose + beta-D-glucose</text>
        <dbReference type="Rhea" id="RHEA:32675"/>
        <dbReference type="ChEBI" id="CHEBI:15377"/>
        <dbReference type="ChEBI" id="CHEBI:15903"/>
        <dbReference type="ChEBI" id="CHEBI:16551"/>
        <dbReference type="ChEBI" id="CHEBI:17925"/>
        <dbReference type="EC" id="3.2.1.28"/>
    </reaction>
</comment>
<dbReference type="InterPro" id="IPR001661">
    <property type="entry name" value="Glyco_hydro_37"/>
</dbReference>
<protein>
    <recommendedName>
        <fullName evidence="2">Trehalase</fullName>
        <ecNumber evidence="2">3.2.1.28</ecNumber>
    </recommendedName>
    <alternativeName>
        <fullName evidence="2">Alpha-trehalose glucohydrolase</fullName>
    </alternativeName>
</protein>
<organism evidence="3 4">
    <name type="scientific">Coemansia umbellata</name>
    <dbReference type="NCBI Taxonomy" id="1424467"/>
    <lineage>
        <taxon>Eukaryota</taxon>
        <taxon>Fungi</taxon>
        <taxon>Fungi incertae sedis</taxon>
        <taxon>Zoopagomycota</taxon>
        <taxon>Kickxellomycotina</taxon>
        <taxon>Kickxellomycetes</taxon>
        <taxon>Kickxellales</taxon>
        <taxon>Kickxellaceae</taxon>
        <taxon>Coemansia</taxon>
    </lineage>
</organism>
<evidence type="ECO:0000313" key="4">
    <source>
        <dbReference type="Proteomes" id="UP001151295"/>
    </source>
</evidence>
<comment type="caution">
    <text evidence="3">The sequence shown here is derived from an EMBL/GenBank/DDBJ whole genome shotgun (WGS) entry which is preliminary data.</text>
</comment>
<keyword evidence="2" id="KW-0326">Glycosidase</keyword>
<dbReference type="SUPFAM" id="SSF48208">
    <property type="entry name" value="Six-hairpin glycosidases"/>
    <property type="match status" value="1"/>
</dbReference>
<accession>A0ABQ8PDC8</accession>
<dbReference type="InterPro" id="IPR012341">
    <property type="entry name" value="6hp_glycosidase-like_sf"/>
</dbReference>
<reference evidence="3" key="1">
    <citation type="submission" date="2022-07" db="EMBL/GenBank/DDBJ databases">
        <title>Phylogenomic reconstructions and comparative analyses of Kickxellomycotina fungi.</title>
        <authorList>
            <person name="Reynolds N.K."/>
            <person name="Stajich J.E."/>
            <person name="Barry K."/>
            <person name="Grigoriev I.V."/>
            <person name="Crous P."/>
            <person name="Smith M.E."/>
        </authorList>
    </citation>
    <scope>NUCLEOTIDE SEQUENCE</scope>
    <source>
        <strain evidence="3">BCRC 34882</strain>
    </source>
</reference>
<dbReference type="PANTHER" id="PTHR23403:SF1">
    <property type="entry name" value="TREHALASE"/>
    <property type="match status" value="1"/>
</dbReference>
<dbReference type="EMBL" id="JANBQD010000238">
    <property type="protein sequence ID" value="KAJ1985744.1"/>
    <property type="molecule type" value="Genomic_DNA"/>
</dbReference>
<name>A0ABQ8PDC8_9FUNG</name>